<reference evidence="1 2" key="1">
    <citation type="submission" date="2017-08" db="EMBL/GenBank/DDBJ databases">
        <title>Fine stratification of microbial communities through a metagenomic profile of the photic zone.</title>
        <authorList>
            <person name="Haro-Moreno J.M."/>
            <person name="Lopez-Perez M."/>
            <person name="De La Torre J."/>
            <person name="Picazo A."/>
            <person name="Camacho A."/>
            <person name="Rodriguez-Valera F."/>
        </authorList>
    </citation>
    <scope>NUCLEOTIDE SEQUENCE [LARGE SCALE GENOMIC DNA]</scope>
    <source>
        <strain evidence="1">MED-G24</strain>
    </source>
</reference>
<evidence type="ECO:0000313" key="2">
    <source>
        <dbReference type="Proteomes" id="UP000219327"/>
    </source>
</evidence>
<dbReference type="AlphaFoldDB" id="A0A2A5WY87"/>
<organism evidence="1 2">
    <name type="scientific">OM182 bacterium MED-G24</name>
    <dbReference type="NCBI Taxonomy" id="1986255"/>
    <lineage>
        <taxon>Bacteria</taxon>
        <taxon>Pseudomonadati</taxon>
        <taxon>Pseudomonadota</taxon>
        <taxon>Gammaproteobacteria</taxon>
        <taxon>OMG group</taxon>
        <taxon>OM182 clade</taxon>
    </lineage>
</organism>
<sequence>MSIHVTVLQPANASRNATCHLCLTFEGQTDPEEFRLIEARWSSRVSQRSLESANAASITIESSLITIPVVAAETGAPRLTGGVAVLTPYSEEERSLRLRLDPWGLRIVRRMHRSY</sequence>
<accession>A0A2A5WY87</accession>
<protein>
    <submittedName>
        <fullName evidence="1">Uncharacterized protein</fullName>
    </submittedName>
</protein>
<name>A0A2A5WY87_9GAMM</name>
<proteinExistence type="predicted"/>
<dbReference type="Proteomes" id="UP000219327">
    <property type="component" value="Unassembled WGS sequence"/>
</dbReference>
<gene>
    <name evidence="1" type="ORF">CNE99_01845</name>
</gene>
<comment type="caution">
    <text evidence="1">The sequence shown here is derived from an EMBL/GenBank/DDBJ whole genome shotgun (WGS) entry which is preliminary data.</text>
</comment>
<dbReference type="EMBL" id="NTKD01000005">
    <property type="protein sequence ID" value="PDH41258.1"/>
    <property type="molecule type" value="Genomic_DNA"/>
</dbReference>
<evidence type="ECO:0000313" key="1">
    <source>
        <dbReference type="EMBL" id="PDH41258.1"/>
    </source>
</evidence>